<keyword evidence="1 6" id="KW-0597">Phosphoprotein</keyword>
<dbReference type="SUPFAM" id="SSF46894">
    <property type="entry name" value="C-terminal effector domain of the bipartite response regulators"/>
    <property type="match status" value="1"/>
</dbReference>
<keyword evidence="2" id="KW-0902">Two-component regulatory system</keyword>
<organism evidence="8 9">
    <name type="scientific">Bosea caraganae</name>
    <dbReference type="NCBI Taxonomy" id="2763117"/>
    <lineage>
        <taxon>Bacteria</taxon>
        <taxon>Pseudomonadati</taxon>
        <taxon>Pseudomonadota</taxon>
        <taxon>Alphaproteobacteria</taxon>
        <taxon>Hyphomicrobiales</taxon>
        <taxon>Boseaceae</taxon>
        <taxon>Bosea</taxon>
    </lineage>
</organism>
<dbReference type="Gene3D" id="1.10.10.10">
    <property type="entry name" value="Winged helix-like DNA-binding domain superfamily/Winged helix DNA-binding domain"/>
    <property type="match status" value="1"/>
</dbReference>
<reference evidence="9" key="1">
    <citation type="submission" date="2018-07" db="EMBL/GenBank/DDBJ databases">
        <authorList>
            <person name="Safronova V.I."/>
            <person name="Chirak E.R."/>
            <person name="Sazanova A.L."/>
        </authorList>
    </citation>
    <scope>NUCLEOTIDE SEQUENCE [LARGE SCALE GENOMIC DNA]</scope>
    <source>
        <strain evidence="9">RCAM04685</strain>
    </source>
</reference>
<dbReference type="InterPro" id="IPR000792">
    <property type="entry name" value="Tscrpt_reg_LuxR_C"/>
</dbReference>
<dbReference type="OrthoDB" id="9782655at2"/>
<dbReference type="GO" id="GO:0006355">
    <property type="term" value="P:regulation of DNA-templated transcription"/>
    <property type="evidence" value="ECO:0007669"/>
    <property type="project" value="InterPro"/>
</dbReference>
<dbReference type="InterPro" id="IPR036388">
    <property type="entry name" value="WH-like_DNA-bd_sf"/>
</dbReference>
<feature type="modified residue" description="4-aspartylphosphate" evidence="6">
    <location>
        <position position="53"/>
    </location>
</feature>
<feature type="domain" description="Response regulatory" evidence="7">
    <location>
        <begin position="4"/>
        <end position="121"/>
    </location>
</feature>
<keyword evidence="5" id="KW-0804">Transcription</keyword>
<dbReference type="Pfam" id="PF00196">
    <property type="entry name" value="GerE"/>
    <property type="match status" value="1"/>
</dbReference>
<accession>A0A370LCX3</accession>
<dbReference type="PRINTS" id="PR00038">
    <property type="entry name" value="HTHLUXR"/>
</dbReference>
<evidence type="ECO:0000256" key="6">
    <source>
        <dbReference type="PROSITE-ProRule" id="PRU00169"/>
    </source>
</evidence>
<evidence type="ECO:0000259" key="7">
    <source>
        <dbReference type="PROSITE" id="PS50110"/>
    </source>
</evidence>
<keyword evidence="3" id="KW-0805">Transcription regulation</keyword>
<dbReference type="GO" id="GO:0000156">
    <property type="term" value="F:phosphorelay response regulator activity"/>
    <property type="evidence" value="ECO:0007669"/>
    <property type="project" value="TreeGrafter"/>
</dbReference>
<comment type="caution">
    <text evidence="8">The sequence shown here is derived from an EMBL/GenBank/DDBJ whole genome shotgun (WGS) entry which is preliminary data.</text>
</comment>
<dbReference type="InterPro" id="IPR011006">
    <property type="entry name" value="CheY-like_superfamily"/>
</dbReference>
<dbReference type="CDD" id="cd17574">
    <property type="entry name" value="REC_OmpR"/>
    <property type="match status" value="1"/>
</dbReference>
<evidence type="ECO:0000256" key="3">
    <source>
        <dbReference type="ARBA" id="ARBA00023015"/>
    </source>
</evidence>
<dbReference type="GO" id="GO:0032993">
    <property type="term" value="C:protein-DNA complex"/>
    <property type="evidence" value="ECO:0007669"/>
    <property type="project" value="TreeGrafter"/>
</dbReference>
<dbReference type="Gene3D" id="3.40.50.2300">
    <property type="match status" value="1"/>
</dbReference>
<dbReference type="Proteomes" id="UP000255207">
    <property type="component" value="Unassembled WGS sequence"/>
</dbReference>
<evidence type="ECO:0000256" key="5">
    <source>
        <dbReference type="ARBA" id="ARBA00023163"/>
    </source>
</evidence>
<dbReference type="InterPro" id="IPR016032">
    <property type="entry name" value="Sig_transdc_resp-reg_C-effctor"/>
</dbReference>
<evidence type="ECO:0000313" key="9">
    <source>
        <dbReference type="Proteomes" id="UP000255207"/>
    </source>
</evidence>
<dbReference type="SMART" id="SM00448">
    <property type="entry name" value="REC"/>
    <property type="match status" value="1"/>
</dbReference>
<dbReference type="SMART" id="SM00421">
    <property type="entry name" value="HTH_LUXR"/>
    <property type="match status" value="1"/>
</dbReference>
<protein>
    <submittedName>
        <fullName evidence="8">DNA-binding response regulator</fullName>
    </submittedName>
</protein>
<keyword evidence="9" id="KW-1185">Reference proteome</keyword>
<evidence type="ECO:0000256" key="1">
    <source>
        <dbReference type="ARBA" id="ARBA00022553"/>
    </source>
</evidence>
<proteinExistence type="predicted"/>
<dbReference type="InterPro" id="IPR001789">
    <property type="entry name" value="Sig_transdc_resp-reg_receiver"/>
</dbReference>
<dbReference type="GO" id="GO:0005829">
    <property type="term" value="C:cytosol"/>
    <property type="evidence" value="ECO:0007669"/>
    <property type="project" value="TreeGrafter"/>
</dbReference>
<dbReference type="GO" id="GO:0000976">
    <property type="term" value="F:transcription cis-regulatory region binding"/>
    <property type="evidence" value="ECO:0007669"/>
    <property type="project" value="TreeGrafter"/>
</dbReference>
<dbReference type="PROSITE" id="PS50110">
    <property type="entry name" value="RESPONSE_REGULATORY"/>
    <property type="match status" value="1"/>
</dbReference>
<dbReference type="RefSeq" id="WP_114827918.1">
    <property type="nucleotide sequence ID" value="NZ_QQTO01000019.1"/>
</dbReference>
<evidence type="ECO:0000256" key="2">
    <source>
        <dbReference type="ARBA" id="ARBA00023012"/>
    </source>
</evidence>
<gene>
    <name evidence="8" type="ORF">DWE98_04570</name>
</gene>
<dbReference type="PANTHER" id="PTHR48111">
    <property type="entry name" value="REGULATOR OF RPOS"/>
    <property type="match status" value="1"/>
</dbReference>
<dbReference type="AlphaFoldDB" id="A0A370LCX3"/>
<keyword evidence="4 8" id="KW-0238">DNA-binding</keyword>
<sequence>MPQTILCVEDEVDLRGDIVEELEAAGYAVLEAGNGEDALALLAKAKPDLILCDITMPGMSGFEILPRLRKAQPDYEEVPFIYLTALAGRSDMVQGRKLGADDYLVKPIDYDLLLATIRTRLDRVGRLRQSFNASFESQRRSIVETALSDAKLALNGVASALDKVGRGIVVFDRRGLVSLINDTARAIAAEGDAVILANGQLRGIQQAGAKALALALDEALGLEGQVSLVLAERDFRHPLAIQIYGIPMPESGDGPAAIAFLIDPEQRPPVSAEIIRRMYGLTVTEARVGVALASGRRLEEVADDMAIAQTTVAYHLRNIFRKTNTARQADLIMLLMQSSLYVAAP</sequence>
<evidence type="ECO:0000256" key="4">
    <source>
        <dbReference type="ARBA" id="ARBA00023125"/>
    </source>
</evidence>
<dbReference type="PANTHER" id="PTHR48111:SF1">
    <property type="entry name" value="TWO-COMPONENT RESPONSE REGULATOR ORR33"/>
    <property type="match status" value="1"/>
</dbReference>
<dbReference type="InterPro" id="IPR039420">
    <property type="entry name" value="WalR-like"/>
</dbReference>
<evidence type="ECO:0000313" key="8">
    <source>
        <dbReference type="EMBL" id="RDJ29806.1"/>
    </source>
</evidence>
<dbReference type="SUPFAM" id="SSF52172">
    <property type="entry name" value="CheY-like"/>
    <property type="match status" value="1"/>
</dbReference>
<dbReference type="Pfam" id="PF00072">
    <property type="entry name" value="Response_reg"/>
    <property type="match status" value="1"/>
</dbReference>
<name>A0A370LCX3_9HYPH</name>
<dbReference type="EMBL" id="QQTP01000001">
    <property type="protein sequence ID" value="RDJ29806.1"/>
    <property type="molecule type" value="Genomic_DNA"/>
</dbReference>